<accession>A0ABS9KJU9</accession>
<evidence type="ECO:0000313" key="1">
    <source>
        <dbReference type="EMBL" id="MCG2591132.1"/>
    </source>
</evidence>
<gene>
    <name evidence="1" type="ORF">L6773_21385</name>
</gene>
<keyword evidence="2" id="KW-1185">Reference proteome</keyword>
<protein>
    <submittedName>
        <fullName evidence="1">Uncharacterized protein</fullName>
    </submittedName>
</protein>
<evidence type="ECO:0000313" key="2">
    <source>
        <dbReference type="Proteomes" id="UP001165366"/>
    </source>
</evidence>
<name>A0ABS9KJU9_9BACT</name>
<feature type="non-terminal residue" evidence="1">
    <location>
        <position position="1"/>
    </location>
</feature>
<comment type="caution">
    <text evidence="1">The sequence shown here is derived from an EMBL/GenBank/DDBJ whole genome shotgun (WGS) entry which is preliminary data.</text>
</comment>
<reference evidence="1" key="1">
    <citation type="submission" date="2022-01" db="EMBL/GenBank/DDBJ databases">
        <authorList>
            <person name="Wang Y."/>
        </authorList>
    </citation>
    <scope>NUCLEOTIDE SEQUENCE</scope>
    <source>
        <strain evidence="1">WB101</strain>
    </source>
</reference>
<reference evidence="1" key="2">
    <citation type="submission" date="2024-05" db="EMBL/GenBank/DDBJ databases">
        <title>Rhodohalobacter halophilus gen. nov., sp. nov., a moderately halophilic member of the family Balneolaceae.</title>
        <authorList>
            <person name="Xia J."/>
        </authorList>
    </citation>
    <scope>NUCLEOTIDE SEQUENCE</scope>
    <source>
        <strain evidence="1">WB101</strain>
    </source>
</reference>
<proteinExistence type="predicted"/>
<dbReference type="Proteomes" id="UP001165366">
    <property type="component" value="Unassembled WGS sequence"/>
</dbReference>
<organism evidence="1 2">
    <name type="scientific">Rhodohalobacter sulfatireducens</name>
    <dbReference type="NCBI Taxonomy" id="2911366"/>
    <lineage>
        <taxon>Bacteria</taxon>
        <taxon>Pseudomonadati</taxon>
        <taxon>Balneolota</taxon>
        <taxon>Balneolia</taxon>
        <taxon>Balneolales</taxon>
        <taxon>Balneolaceae</taxon>
        <taxon>Rhodohalobacter</taxon>
    </lineage>
</organism>
<dbReference type="EMBL" id="JAKLWS010000100">
    <property type="protein sequence ID" value="MCG2591132.1"/>
    <property type="molecule type" value="Genomic_DNA"/>
</dbReference>
<dbReference type="RefSeq" id="WP_237856687.1">
    <property type="nucleotide sequence ID" value="NZ_JAKLWS010000100.1"/>
</dbReference>
<sequence length="60" mass="7162">QGLNFENYAKSDHTFEKQRFFPTLETFWTAMDLNMSIFAGLRSSFFLYRVGTSGHFRQMR</sequence>